<keyword evidence="4" id="KW-1185">Reference proteome</keyword>
<name>A0A7D5ZDH8_9NEIS</name>
<dbReference type="Pfam" id="PF00535">
    <property type="entry name" value="Glycos_transf_2"/>
    <property type="match status" value="1"/>
</dbReference>
<evidence type="ECO:0000256" key="1">
    <source>
        <dbReference type="ARBA" id="ARBA00038494"/>
    </source>
</evidence>
<dbReference type="Proteomes" id="UP000510822">
    <property type="component" value="Chromosome"/>
</dbReference>
<evidence type="ECO:0000313" key="3">
    <source>
        <dbReference type="EMBL" id="QLI81144.1"/>
    </source>
</evidence>
<dbReference type="PANTHER" id="PTHR43630">
    <property type="entry name" value="POLY-BETA-1,6-N-ACETYL-D-GLUCOSAMINE SYNTHASE"/>
    <property type="match status" value="1"/>
</dbReference>
<keyword evidence="3" id="KW-0808">Transferase</keyword>
<dbReference type="RefSeq" id="WP_180308274.1">
    <property type="nucleotide sequence ID" value="NZ_CP058952.1"/>
</dbReference>
<dbReference type="SUPFAM" id="SSF53448">
    <property type="entry name" value="Nucleotide-diphospho-sugar transferases"/>
    <property type="match status" value="1"/>
</dbReference>
<proteinExistence type="inferred from homology"/>
<dbReference type="AlphaFoldDB" id="A0A7D5ZDH8"/>
<sequence>MPTLGIAIITKNAAAHLNECLLAAKWADQIVILDSGSSDQTLEIAQSHQVAVHHTSDWPGFGIQKNRALAYLNTDWILALDADEILTTALTDSIRAAISNPTADIYQLARLSNYCGRWIRHSGWQPDHLPRLFKRGCAQYSEDLVHERLLYSGAAPLLAGELLHYSFDNLDDVLDKVNRYSSAGARQRLAKGEKSGLFKAIYKGLWAFLRTYVLQRGFLDGREGFILAVSNAEGTYYRYLKLMYLAEQ</sequence>
<dbReference type="PANTHER" id="PTHR43630:SF2">
    <property type="entry name" value="GLYCOSYLTRANSFERASE"/>
    <property type="match status" value="1"/>
</dbReference>
<gene>
    <name evidence="3" type="ORF">HZU75_06120</name>
</gene>
<dbReference type="Gene3D" id="3.90.550.10">
    <property type="entry name" value="Spore Coat Polysaccharide Biosynthesis Protein SpsA, Chain A"/>
    <property type="match status" value="1"/>
</dbReference>
<dbReference type="EMBL" id="CP058952">
    <property type="protein sequence ID" value="QLI81144.1"/>
    <property type="molecule type" value="Genomic_DNA"/>
</dbReference>
<dbReference type="CDD" id="cd02511">
    <property type="entry name" value="Beta4Glucosyltransferase"/>
    <property type="match status" value="1"/>
</dbReference>
<evidence type="ECO:0000259" key="2">
    <source>
        <dbReference type="Pfam" id="PF00535"/>
    </source>
</evidence>
<comment type="similarity">
    <text evidence="1">Belongs to the glycosyltransferase 2 family. WaaE/KdtX subfamily.</text>
</comment>
<dbReference type="InterPro" id="IPR029044">
    <property type="entry name" value="Nucleotide-diphossugar_trans"/>
</dbReference>
<protein>
    <submittedName>
        <fullName evidence="3">Glycosyltransferase family 2 protein</fullName>
    </submittedName>
</protein>
<feature type="domain" description="Glycosyltransferase 2-like" evidence="2">
    <location>
        <begin position="6"/>
        <end position="135"/>
    </location>
</feature>
<evidence type="ECO:0000313" key="4">
    <source>
        <dbReference type="Proteomes" id="UP000510822"/>
    </source>
</evidence>
<dbReference type="KEGG" id="cfon:HZU75_06120"/>
<organism evidence="3 4">
    <name type="scientific">Chitinibacter fontanus</name>
    <dbReference type="NCBI Taxonomy" id="1737446"/>
    <lineage>
        <taxon>Bacteria</taxon>
        <taxon>Pseudomonadati</taxon>
        <taxon>Pseudomonadota</taxon>
        <taxon>Betaproteobacteria</taxon>
        <taxon>Neisseriales</taxon>
        <taxon>Chitinibacteraceae</taxon>
        <taxon>Chitinibacter</taxon>
    </lineage>
</organism>
<accession>A0A7D5ZDH8</accession>
<reference evidence="3 4" key="1">
    <citation type="journal article" date="2016" name="Int. J. Syst. Evol. Microbiol.">
        <title>Chitinibacter fontanus sp. nov., isolated from a spring.</title>
        <authorList>
            <person name="Sheu S.Y."/>
            <person name="Li Y.S."/>
            <person name="Young C.C."/>
            <person name="Chen W.M."/>
        </authorList>
    </citation>
    <scope>NUCLEOTIDE SEQUENCE [LARGE SCALE GENOMIC DNA]</scope>
    <source>
        <strain evidence="3 4">STM-7</strain>
    </source>
</reference>
<dbReference type="InterPro" id="IPR001173">
    <property type="entry name" value="Glyco_trans_2-like"/>
</dbReference>
<dbReference type="GO" id="GO:0016740">
    <property type="term" value="F:transferase activity"/>
    <property type="evidence" value="ECO:0007669"/>
    <property type="project" value="UniProtKB-KW"/>
</dbReference>